<dbReference type="AlphaFoldDB" id="A0A1V3WAI1"/>
<keyword evidence="1" id="KW-0547">Nucleotide-binding</keyword>
<protein>
    <submittedName>
        <fullName evidence="1">Putative helicase domain protein</fullName>
    </submittedName>
</protein>
<organism evidence="1 2">
    <name type="scientific">Mycobacterium kansasii</name>
    <dbReference type="NCBI Taxonomy" id="1768"/>
    <lineage>
        <taxon>Bacteria</taxon>
        <taxon>Bacillati</taxon>
        <taxon>Actinomycetota</taxon>
        <taxon>Actinomycetes</taxon>
        <taxon>Mycobacteriales</taxon>
        <taxon>Mycobacteriaceae</taxon>
        <taxon>Mycobacterium</taxon>
    </lineage>
</organism>
<keyword evidence="1" id="KW-0347">Helicase</keyword>
<reference evidence="1 2" key="1">
    <citation type="submission" date="2017-02" db="EMBL/GenBank/DDBJ databases">
        <title>Complete genome sequences of Mycobacterium kansasii strains isolated from rhesus macaques.</title>
        <authorList>
            <person name="Panda A."/>
            <person name="Nagaraj S."/>
            <person name="Zhao X."/>
            <person name="Tettelin H."/>
            <person name="Detolla L.J."/>
        </authorList>
    </citation>
    <scope>NUCLEOTIDE SEQUENCE [LARGE SCALE GENOMIC DNA]</scope>
    <source>
        <strain evidence="1 2">11-3469</strain>
    </source>
</reference>
<name>A0A1V3WAI1_MYCKA</name>
<comment type="caution">
    <text evidence="1">The sequence shown here is derived from an EMBL/GenBank/DDBJ whole genome shotgun (WGS) entry which is preliminary data.</text>
</comment>
<evidence type="ECO:0000313" key="1">
    <source>
        <dbReference type="EMBL" id="OOK63768.1"/>
    </source>
</evidence>
<proteinExistence type="predicted"/>
<keyword evidence="1" id="KW-0378">Hydrolase</keyword>
<dbReference type="EMBL" id="MVBN01000016">
    <property type="protein sequence ID" value="OOK63768.1"/>
    <property type="molecule type" value="Genomic_DNA"/>
</dbReference>
<feature type="non-terminal residue" evidence="1">
    <location>
        <position position="104"/>
    </location>
</feature>
<dbReference type="Proteomes" id="UP000188532">
    <property type="component" value="Unassembled WGS sequence"/>
</dbReference>
<evidence type="ECO:0000313" key="2">
    <source>
        <dbReference type="Proteomes" id="UP000188532"/>
    </source>
</evidence>
<gene>
    <name evidence="1" type="ORF">BZL29_8453</name>
</gene>
<dbReference type="GO" id="GO:0004386">
    <property type="term" value="F:helicase activity"/>
    <property type="evidence" value="ECO:0007669"/>
    <property type="project" value="UniProtKB-KW"/>
</dbReference>
<accession>A0A1V3WAI1</accession>
<keyword evidence="1" id="KW-0067">ATP-binding</keyword>
<sequence length="104" mass="11555">MFDVLGEAFTETSLRDLLLEAIRYGDQPEVKAKMHEIIDCQVSDGLTQLLEERSLAAEHLAEADLAKLRAAMDEARARRLQPHYIELAFKARSPDSAGASRNAS</sequence>